<dbReference type="KEGG" id="broo:brsh051_26690"/>
<feature type="region of interest" description="Disordered" evidence="1">
    <location>
        <begin position="234"/>
        <end position="330"/>
    </location>
</feature>
<protein>
    <submittedName>
        <fullName evidence="3">Uncharacterized protein</fullName>
    </submittedName>
</protein>
<feature type="compositionally biased region" description="Low complexity" evidence="1">
    <location>
        <begin position="255"/>
        <end position="298"/>
    </location>
</feature>
<dbReference type="Proteomes" id="UP001431656">
    <property type="component" value="Chromosome"/>
</dbReference>
<feature type="transmembrane region" description="Helical" evidence="2">
    <location>
        <begin position="205"/>
        <end position="230"/>
    </location>
</feature>
<keyword evidence="2" id="KW-1133">Transmembrane helix</keyword>
<feature type="region of interest" description="Disordered" evidence="1">
    <location>
        <begin position="1"/>
        <end position="38"/>
    </location>
</feature>
<keyword evidence="2" id="KW-0472">Membrane</keyword>
<organism evidence="3 4">
    <name type="scientific">Brooklawnia propionicigenes</name>
    <dbReference type="NCBI Taxonomy" id="3041175"/>
    <lineage>
        <taxon>Bacteria</taxon>
        <taxon>Bacillati</taxon>
        <taxon>Actinomycetota</taxon>
        <taxon>Actinomycetes</taxon>
        <taxon>Propionibacteriales</taxon>
        <taxon>Propionibacteriaceae</taxon>
        <taxon>Brooklawnia</taxon>
    </lineage>
</organism>
<keyword evidence="4" id="KW-1185">Reference proteome</keyword>
<dbReference type="EMBL" id="AP028056">
    <property type="protein sequence ID" value="BEH03388.1"/>
    <property type="molecule type" value="Genomic_DNA"/>
</dbReference>
<sequence length="330" mass="34033">MSDFPADPPGTPPPPGAPGAPQPPDGDPGGFEPVPLLVSDPPKIGDFWLDARLTAREAGVVYIAHADDQPAVMLVVLAEGAAHDPAARDRLAGEVNKLHAESVIARGGDGQSGGRLGYKYRSEADDPVSPEDLPIAPWVALDYDGSADARAEADRLLRSVDLSSTPLLGRPAGPDYRLHWLDDSRPGAWRVWPASFPGRHDRAGWVPLAVSWSLTVLLCGLALLIAVLLFQNSPPESPQPPVPTNQSASDGGGTPSDSSPEGGESSGSESASPEDTGSESGSPEPSGTEASSEETTPGNDGSPSKDPSMGTAGTGEATDTQPPPTDNTRL</sequence>
<reference evidence="3" key="1">
    <citation type="journal article" date="2024" name="Int. J. Syst. Evol. Microbiol.">
        <title>Brooklawnia propionicigenes sp. nov., a facultatively anaerobic, propionate-producing bacterium isolated from a methanogenic reactor treating waste from cattle farms.</title>
        <authorList>
            <person name="Akita Y."/>
            <person name="Ueki A."/>
            <person name="Tonouchi A."/>
            <person name="Sugawara Y."/>
            <person name="Honma S."/>
            <person name="Kaku N."/>
            <person name="Ueki K."/>
        </authorList>
    </citation>
    <scope>NUCLEOTIDE SEQUENCE</scope>
    <source>
        <strain evidence="3">SH051</strain>
    </source>
</reference>
<proteinExistence type="predicted"/>
<accession>A0AAN0MI72</accession>
<dbReference type="AlphaFoldDB" id="A0AAN0MI72"/>
<evidence type="ECO:0000256" key="1">
    <source>
        <dbReference type="SAM" id="MobiDB-lite"/>
    </source>
</evidence>
<evidence type="ECO:0000256" key="2">
    <source>
        <dbReference type="SAM" id="Phobius"/>
    </source>
</evidence>
<evidence type="ECO:0000313" key="3">
    <source>
        <dbReference type="EMBL" id="BEH03388.1"/>
    </source>
</evidence>
<feature type="compositionally biased region" description="Pro residues" evidence="1">
    <location>
        <begin position="321"/>
        <end position="330"/>
    </location>
</feature>
<gene>
    <name evidence="3" type="ORF">brsh051_26690</name>
</gene>
<feature type="compositionally biased region" description="Pro residues" evidence="1">
    <location>
        <begin position="1"/>
        <end position="26"/>
    </location>
</feature>
<name>A0AAN0MI72_9ACTN</name>
<keyword evidence="2" id="KW-0812">Transmembrane</keyword>
<evidence type="ECO:0000313" key="4">
    <source>
        <dbReference type="Proteomes" id="UP001431656"/>
    </source>
</evidence>